<dbReference type="AlphaFoldDB" id="A0A812PIL8"/>
<evidence type="ECO:0000313" key="1">
    <source>
        <dbReference type="EMBL" id="CAE7351502.1"/>
    </source>
</evidence>
<keyword evidence="2" id="KW-1185">Reference proteome</keyword>
<dbReference type="OrthoDB" id="10054312at2759"/>
<organism evidence="1 2">
    <name type="scientific">Symbiodinium pilosum</name>
    <name type="common">Dinoflagellate</name>
    <dbReference type="NCBI Taxonomy" id="2952"/>
    <lineage>
        <taxon>Eukaryota</taxon>
        <taxon>Sar</taxon>
        <taxon>Alveolata</taxon>
        <taxon>Dinophyceae</taxon>
        <taxon>Suessiales</taxon>
        <taxon>Symbiodiniaceae</taxon>
        <taxon>Symbiodinium</taxon>
    </lineage>
</organism>
<name>A0A812PIL8_SYMPI</name>
<reference evidence="1" key="1">
    <citation type="submission" date="2021-02" db="EMBL/GenBank/DDBJ databases">
        <authorList>
            <person name="Dougan E. K."/>
            <person name="Rhodes N."/>
            <person name="Thang M."/>
            <person name="Chan C."/>
        </authorList>
    </citation>
    <scope>NUCLEOTIDE SEQUENCE</scope>
</reference>
<sequence>ACGVDPDQYDGHKLKLVGAGGKVYELTIRVRQRQSAEGIQEGDVVVIRTPKLGWSTKGHGLHAVFCQDGRSEEIALRNSWGSYKEYIRIKRDHDAIERVYEVEITKLVQQKLRVPDEEFHTAKSRFQRSSAAHQLLKPGLNIQGRCRGRCRKMVWCNLGKNSAGDDLMLMPGRCPSCSAGLENGGSTLGFYQCSWQISGFYGGGNGKAEILKGESLRGTVSPVDGFQSWQLEDITA</sequence>
<proteinExistence type="predicted"/>
<gene>
    <name evidence="1" type="ORF">SPIL2461_LOCUS8347</name>
</gene>
<evidence type="ECO:0000313" key="2">
    <source>
        <dbReference type="Proteomes" id="UP000649617"/>
    </source>
</evidence>
<dbReference type="EMBL" id="CAJNIZ010013594">
    <property type="protein sequence ID" value="CAE7351502.1"/>
    <property type="molecule type" value="Genomic_DNA"/>
</dbReference>
<comment type="caution">
    <text evidence="1">The sequence shown here is derived from an EMBL/GenBank/DDBJ whole genome shotgun (WGS) entry which is preliminary data.</text>
</comment>
<protein>
    <submittedName>
        <fullName evidence="1">Uncharacterized protein</fullName>
    </submittedName>
</protein>
<accession>A0A812PIL8</accession>
<dbReference type="Proteomes" id="UP000649617">
    <property type="component" value="Unassembled WGS sequence"/>
</dbReference>
<feature type="non-terminal residue" evidence="1">
    <location>
        <position position="236"/>
    </location>
</feature>